<gene>
    <name evidence="3" type="ORF">Aau02nite_21990</name>
</gene>
<dbReference type="Proteomes" id="UP000681340">
    <property type="component" value="Unassembled WGS sequence"/>
</dbReference>
<evidence type="ECO:0000256" key="1">
    <source>
        <dbReference type="ARBA" id="ARBA00006484"/>
    </source>
</evidence>
<reference evidence="3" key="1">
    <citation type="submission" date="2021-03" db="EMBL/GenBank/DDBJ databases">
        <title>Whole genome shotgun sequence of Actinoplanes auranticolor NBRC 12245.</title>
        <authorList>
            <person name="Komaki H."/>
            <person name="Tamura T."/>
        </authorList>
    </citation>
    <scope>NUCLEOTIDE SEQUENCE</scope>
    <source>
        <strain evidence="3">NBRC 12245</strain>
    </source>
</reference>
<evidence type="ECO:0000313" key="3">
    <source>
        <dbReference type="EMBL" id="GIM66174.1"/>
    </source>
</evidence>
<comment type="similarity">
    <text evidence="1">Belongs to the short-chain dehydrogenases/reductases (SDR) family.</text>
</comment>
<dbReference type="PANTHER" id="PTHR43477">
    <property type="entry name" value="DIHYDROANTICAPSIN 7-DEHYDROGENASE"/>
    <property type="match status" value="1"/>
</dbReference>
<evidence type="ECO:0000256" key="2">
    <source>
        <dbReference type="ARBA" id="ARBA00023002"/>
    </source>
</evidence>
<dbReference type="InterPro" id="IPR032710">
    <property type="entry name" value="NTF2-like_dom_sf"/>
</dbReference>
<keyword evidence="4" id="KW-1185">Reference proteome</keyword>
<dbReference type="Gene3D" id="3.10.450.50">
    <property type="match status" value="1"/>
</dbReference>
<dbReference type="InterPro" id="IPR002347">
    <property type="entry name" value="SDR_fam"/>
</dbReference>
<name>A0A919S621_9ACTN</name>
<keyword evidence="2" id="KW-0560">Oxidoreductase</keyword>
<dbReference type="InterPro" id="IPR036291">
    <property type="entry name" value="NAD(P)-bd_dom_sf"/>
</dbReference>
<organism evidence="3 4">
    <name type="scientific">Actinoplanes auranticolor</name>
    <dbReference type="NCBI Taxonomy" id="47988"/>
    <lineage>
        <taxon>Bacteria</taxon>
        <taxon>Bacillati</taxon>
        <taxon>Actinomycetota</taxon>
        <taxon>Actinomycetes</taxon>
        <taxon>Micromonosporales</taxon>
        <taxon>Micromonosporaceae</taxon>
        <taxon>Actinoplanes</taxon>
    </lineage>
</organism>
<sequence length="201" mass="21263">MDRFGRGAGAHRVQAVGAEQPGVEVFVAHLTDHANSSLPAVLASLTKGGLNSATKALAIEYATRGIRFNAVSPGVIATPMHPAETHEFLAGLHPVGRLGQISDVTDAIVFQGVHPYTIGRAGVTEYYAGQPAGMTVAYRILQTRELADDVVLGWVAAEFSLVDRPPIAVNLTVVARRAGGAWRIAHYHVSPRIPAEESTPS</sequence>
<comment type="caution">
    <text evidence="3">The sequence shown here is derived from an EMBL/GenBank/DDBJ whole genome shotgun (WGS) entry which is preliminary data.</text>
</comment>
<accession>A0A919S621</accession>
<dbReference type="PANTHER" id="PTHR43477:SF1">
    <property type="entry name" value="DIHYDROANTICAPSIN 7-DEHYDROGENASE"/>
    <property type="match status" value="1"/>
</dbReference>
<dbReference type="GO" id="GO:0016491">
    <property type="term" value="F:oxidoreductase activity"/>
    <property type="evidence" value="ECO:0007669"/>
    <property type="project" value="UniProtKB-KW"/>
</dbReference>
<evidence type="ECO:0008006" key="5">
    <source>
        <dbReference type="Google" id="ProtNLM"/>
    </source>
</evidence>
<dbReference type="Pfam" id="PF13561">
    <property type="entry name" value="adh_short_C2"/>
    <property type="match status" value="1"/>
</dbReference>
<dbReference type="SUPFAM" id="SSF51735">
    <property type="entry name" value="NAD(P)-binding Rossmann-fold domains"/>
    <property type="match status" value="1"/>
</dbReference>
<dbReference type="SUPFAM" id="SSF54427">
    <property type="entry name" value="NTF2-like"/>
    <property type="match status" value="1"/>
</dbReference>
<dbReference type="PRINTS" id="PR00081">
    <property type="entry name" value="GDHRDH"/>
</dbReference>
<dbReference type="EMBL" id="BOQL01000018">
    <property type="protein sequence ID" value="GIM66174.1"/>
    <property type="molecule type" value="Genomic_DNA"/>
</dbReference>
<dbReference type="AlphaFoldDB" id="A0A919S621"/>
<dbReference type="InterPro" id="IPR051122">
    <property type="entry name" value="SDR_DHRS6-like"/>
</dbReference>
<protein>
    <recommendedName>
        <fullName evidence="5">SnoaL-like protein</fullName>
    </recommendedName>
</protein>
<proteinExistence type="inferred from homology"/>
<dbReference type="Gene3D" id="3.40.50.720">
    <property type="entry name" value="NAD(P)-binding Rossmann-like Domain"/>
    <property type="match status" value="1"/>
</dbReference>
<evidence type="ECO:0000313" key="4">
    <source>
        <dbReference type="Proteomes" id="UP000681340"/>
    </source>
</evidence>